<dbReference type="InterPro" id="IPR036135">
    <property type="entry name" value="MoeA_linker/N_sf"/>
</dbReference>
<dbReference type="GO" id="GO:0005829">
    <property type="term" value="C:cytosol"/>
    <property type="evidence" value="ECO:0007669"/>
    <property type="project" value="TreeGrafter"/>
</dbReference>
<evidence type="ECO:0000313" key="10">
    <source>
        <dbReference type="Proteomes" id="UP000316181"/>
    </source>
</evidence>
<keyword evidence="7" id="KW-0460">Magnesium</keyword>
<comment type="cofactor">
    <cofactor evidence="7">
        <name>Mg(2+)</name>
        <dbReference type="ChEBI" id="CHEBI:18420"/>
    </cofactor>
</comment>
<comment type="similarity">
    <text evidence="3 7">Belongs to the MoeA family.</text>
</comment>
<dbReference type="InterPro" id="IPR005111">
    <property type="entry name" value="MoeA_C_domain_IV"/>
</dbReference>
<dbReference type="CDD" id="cd00887">
    <property type="entry name" value="MoeA"/>
    <property type="match status" value="1"/>
</dbReference>
<comment type="pathway">
    <text evidence="2 7">Cofactor biosynthesis; molybdopterin biosynthesis.</text>
</comment>
<dbReference type="Gene3D" id="3.40.980.10">
    <property type="entry name" value="MoaB/Mog-like domain"/>
    <property type="match status" value="1"/>
</dbReference>
<keyword evidence="7" id="KW-0479">Metal-binding</keyword>
<dbReference type="InterPro" id="IPR036688">
    <property type="entry name" value="MoeA_C_domain_IV_sf"/>
</dbReference>
<dbReference type="InterPro" id="IPR036425">
    <property type="entry name" value="MoaB/Mog-like_dom_sf"/>
</dbReference>
<dbReference type="InterPro" id="IPR038987">
    <property type="entry name" value="MoeA-like"/>
</dbReference>
<dbReference type="Pfam" id="PF00994">
    <property type="entry name" value="MoCF_biosynth"/>
    <property type="match status" value="1"/>
</dbReference>
<dbReference type="SUPFAM" id="SSF53218">
    <property type="entry name" value="Molybdenum cofactor biosynthesis proteins"/>
    <property type="match status" value="1"/>
</dbReference>
<evidence type="ECO:0000256" key="3">
    <source>
        <dbReference type="ARBA" id="ARBA00010763"/>
    </source>
</evidence>
<accession>A0A542SP21</accession>
<keyword evidence="10" id="KW-1185">Reference proteome</keyword>
<dbReference type="EC" id="2.10.1.1" evidence="7"/>
<dbReference type="GO" id="GO:0061599">
    <property type="term" value="F:molybdopterin molybdotransferase activity"/>
    <property type="evidence" value="ECO:0007669"/>
    <property type="project" value="UniProtKB-UniRule"/>
</dbReference>
<dbReference type="PANTHER" id="PTHR10192">
    <property type="entry name" value="MOLYBDOPTERIN BIOSYNTHESIS PROTEIN"/>
    <property type="match status" value="1"/>
</dbReference>
<name>A0A542SP21_9MICO</name>
<dbReference type="OrthoDB" id="9804758at2"/>
<dbReference type="Gene3D" id="2.170.190.11">
    <property type="entry name" value="Molybdopterin biosynthesis moea protein, domain 3"/>
    <property type="match status" value="1"/>
</dbReference>
<evidence type="ECO:0000256" key="2">
    <source>
        <dbReference type="ARBA" id="ARBA00005046"/>
    </source>
</evidence>
<keyword evidence="4 7" id="KW-0500">Molybdenum</keyword>
<proteinExistence type="inferred from homology"/>
<dbReference type="GO" id="GO:0046872">
    <property type="term" value="F:metal ion binding"/>
    <property type="evidence" value="ECO:0007669"/>
    <property type="project" value="UniProtKB-UniRule"/>
</dbReference>
<evidence type="ECO:0000256" key="5">
    <source>
        <dbReference type="ARBA" id="ARBA00023150"/>
    </source>
</evidence>
<keyword evidence="5 7" id="KW-0501">Molybdenum cofactor biosynthesis</keyword>
<dbReference type="InterPro" id="IPR001453">
    <property type="entry name" value="MoaB/Mog_dom"/>
</dbReference>
<dbReference type="AlphaFoldDB" id="A0A542SP21"/>
<evidence type="ECO:0000259" key="8">
    <source>
        <dbReference type="SMART" id="SM00852"/>
    </source>
</evidence>
<dbReference type="SMART" id="SM00852">
    <property type="entry name" value="MoCF_biosynth"/>
    <property type="match status" value="1"/>
</dbReference>
<evidence type="ECO:0000256" key="7">
    <source>
        <dbReference type="RuleBase" id="RU365090"/>
    </source>
</evidence>
<dbReference type="UniPathway" id="UPA00344"/>
<sequence length="415" mass="43537">MRSVGDHLAEVLRVANPIPPLDVIVTDAVGCILAEPLVAPADIPHYARSGCDGYALRSADLAAATPANPVALPVVDEVWSATSLPARIAAGQAMRIASGAPVPIGADAVVPLEYSDRGDVKVRIAYPPAPGEHIIPHAAIAAEGAEVIAAGTRMGERQIALAARLGFSRVTVHPRPRVVIVTVGDELHAATRTRRDNDGDDTRIFDANGPALRVAVQDAGATAIQVGPLSDDRSQLREALEDQLVRADLIVTTGGLSSGPRDTLRDVLAPLGTVRFDRVAMGPGRLHGVGVLGPDDHQVPIYALPGDPVSALIAFEVFVRPALRAIAGYADIYRPALSARSLHTWQSVPHEREFVPVSITGSPANGYELTPVGDPNHLETVSIAALSAANALAVVPEEMVTVPRGQQLHCLVLEQ</sequence>
<dbReference type="GO" id="GO:0006777">
    <property type="term" value="P:Mo-molybdopterin cofactor biosynthetic process"/>
    <property type="evidence" value="ECO:0007669"/>
    <property type="project" value="UniProtKB-UniRule"/>
</dbReference>
<evidence type="ECO:0000256" key="4">
    <source>
        <dbReference type="ARBA" id="ARBA00022505"/>
    </source>
</evidence>
<dbReference type="SUPFAM" id="SSF63882">
    <property type="entry name" value="MoeA N-terminal region -like"/>
    <property type="match status" value="1"/>
</dbReference>
<reference evidence="9 10" key="1">
    <citation type="submission" date="2019-06" db="EMBL/GenBank/DDBJ databases">
        <title>Sequencing the genomes of 1000 actinobacteria strains.</title>
        <authorList>
            <person name="Klenk H.-P."/>
        </authorList>
    </citation>
    <scope>NUCLEOTIDE SEQUENCE [LARGE SCALE GENOMIC DNA]</scope>
    <source>
        <strain evidence="9 10">DSM 10596</strain>
    </source>
</reference>
<gene>
    <name evidence="9" type="ORF">FB389_0974</name>
</gene>
<comment type="function">
    <text evidence="1 7">Catalyzes the insertion of molybdate into adenylated molybdopterin with the concomitant release of AMP.</text>
</comment>
<comment type="catalytic activity">
    <reaction evidence="6">
        <text>adenylyl-molybdopterin + molybdate = Mo-molybdopterin + AMP + H(+)</text>
        <dbReference type="Rhea" id="RHEA:35047"/>
        <dbReference type="ChEBI" id="CHEBI:15378"/>
        <dbReference type="ChEBI" id="CHEBI:36264"/>
        <dbReference type="ChEBI" id="CHEBI:62727"/>
        <dbReference type="ChEBI" id="CHEBI:71302"/>
        <dbReference type="ChEBI" id="CHEBI:456215"/>
        <dbReference type="EC" id="2.10.1.1"/>
    </reaction>
</comment>
<keyword evidence="7 9" id="KW-0808">Transferase</keyword>
<comment type="caution">
    <text evidence="9">The sequence shown here is derived from an EMBL/GenBank/DDBJ whole genome shotgun (WGS) entry which is preliminary data.</text>
</comment>
<dbReference type="PANTHER" id="PTHR10192:SF5">
    <property type="entry name" value="GEPHYRIN"/>
    <property type="match status" value="1"/>
</dbReference>
<dbReference type="NCBIfam" id="NF045515">
    <property type="entry name" value="Glp_gephyrin"/>
    <property type="match status" value="1"/>
</dbReference>
<protein>
    <recommendedName>
        <fullName evidence="7">Molybdopterin molybdenumtransferase</fullName>
        <ecNumber evidence="7">2.10.1.1</ecNumber>
    </recommendedName>
</protein>
<dbReference type="Gene3D" id="2.40.340.10">
    <property type="entry name" value="MoeA, C-terminal, domain IV"/>
    <property type="match status" value="1"/>
</dbReference>
<organism evidence="9 10">
    <name type="scientific">Rarobacter incanus</name>
    <dbReference type="NCBI Taxonomy" id="153494"/>
    <lineage>
        <taxon>Bacteria</taxon>
        <taxon>Bacillati</taxon>
        <taxon>Actinomycetota</taxon>
        <taxon>Actinomycetes</taxon>
        <taxon>Micrococcales</taxon>
        <taxon>Rarobacteraceae</taxon>
        <taxon>Rarobacter</taxon>
    </lineage>
</organism>
<dbReference type="InterPro" id="IPR005110">
    <property type="entry name" value="MoeA_linker/N"/>
</dbReference>
<dbReference type="RefSeq" id="WP_142111605.1">
    <property type="nucleotide sequence ID" value="NZ_BAAATB010000002.1"/>
</dbReference>
<evidence type="ECO:0000256" key="6">
    <source>
        <dbReference type="ARBA" id="ARBA00047317"/>
    </source>
</evidence>
<dbReference type="Proteomes" id="UP000316181">
    <property type="component" value="Unassembled WGS sequence"/>
</dbReference>
<dbReference type="EMBL" id="VFNV01000001">
    <property type="protein sequence ID" value="TQK76308.1"/>
    <property type="molecule type" value="Genomic_DNA"/>
</dbReference>
<dbReference type="SUPFAM" id="SSF63867">
    <property type="entry name" value="MoeA C-terminal domain-like"/>
    <property type="match status" value="1"/>
</dbReference>
<feature type="domain" description="MoaB/Mog" evidence="8">
    <location>
        <begin position="179"/>
        <end position="325"/>
    </location>
</feature>
<evidence type="ECO:0000313" key="9">
    <source>
        <dbReference type="EMBL" id="TQK76308.1"/>
    </source>
</evidence>
<dbReference type="Pfam" id="PF03454">
    <property type="entry name" value="MoeA_C"/>
    <property type="match status" value="1"/>
</dbReference>
<dbReference type="NCBIfam" id="TIGR00177">
    <property type="entry name" value="molyb_syn"/>
    <property type="match status" value="1"/>
</dbReference>
<dbReference type="Gene3D" id="3.90.105.10">
    <property type="entry name" value="Molybdopterin biosynthesis moea protein, domain 2"/>
    <property type="match status" value="1"/>
</dbReference>
<evidence type="ECO:0000256" key="1">
    <source>
        <dbReference type="ARBA" id="ARBA00002901"/>
    </source>
</evidence>
<dbReference type="Pfam" id="PF03453">
    <property type="entry name" value="MoeA_N"/>
    <property type="match status" value="1"/>
</dbReference>